<dbReference type="SMART" id="SM01234">
    <property type="entry name" value="Haemolytic"/>
    <property type="match status" value="1"/>
</dbReference>
<name>A0A1F7RPA7_9BACT</name>
<evidence type="ECO:0008006" key="3">
    <source>
        <dbReference type="Google" id="ProtNLM"/>
    </source>
</evidence>
<dbReference type="EMBL" id="MGDD01000296">
    <property type="protein sequence ID" value="OGL42988.1"/>
    <property type="molecule type" value="Genomic_DNA"/>
</dbReference>
<evidence type="ECO:0000313" key="2">
    <source>
        <dbReference type="Proteomes" id="UP000179266"/>
    </source>
</evidence>
<organism evidence="1 2">
    <name type="scientific">Candidatus Schekmanbacteria bacterium RBG_13_48_7</name>
    <dbReference type="NCBI Taxonomy" id="1817878"/>
    <lineage>
        <taxon>Bacteria</taxon>
        <taxon>Candidatus Schekmaniibacteriota</taxon>
    </lineage>
</organism>
<dbReference type="AlphaFoldDB" id="A0A1F7RPA7"/>
<protein>
    <recommendedName>
        <fullName evidence="3">Membrane protein insertion efficiency factor YidD</fullName>
    </recommendedName>
</protein>
<evidence type="ECO:0000313" key="1">
    <source>
        <dbReference type="EMBL" id="OGL42988.1"/>
    </source>
</evidence>
<gene>
    <name evidence="1" type="ORF">A2161_04650</name>
</gene>
<dbReference type="Pfam" id="PF01809">
    <property type="entry name" value="YidD"/>
    <property type="match status" value="1"/>
</dbReference>
<dbReference type="InterPro" id="IPR002696">
    <property type="entry name" value="Membr_insert_effic_factor_YidD"/>
</dbReference>
<dbReference type="NCBIfam" id="TIGR00278">
    <property type="entry name" value="membrane protein insertion efficiency factor YidD"/>
    <property type="match status" value="1"/>
</dbReference>
<comment type="caution">
    <text evidence="1">The sequence shown here is derived from an EMBL/GenBank/DDBJ whole genome shotgun (WGS) entry which is preliminary data.</text>
</comment>
<sequence>MICFKIVVIYSVRLYQHYAKEELRRRCLFKPTCSEYLILAVQKLGVIKGLYKGYIRLFKRCRGNIYKIDYP</sequence>
<dbReference type="Proteomes" id="UP000179266">
    <property type="component" value="Unassembled WGS sequence"/>
</dbReference>
<reference evidence="1 2" key="1">
    <citation type="journal article" date="2016" name="Nat. Commun.">
        <title>Thousands of microbial genomes shed light on interconnected biogeochemical processes in an aquifer system.</title>
        <authorList>
            <person name="Anantharaman K."/>
            <person name="Brown C.T."/>
            <person name="Hug L.A."/>
            <person name="Sharon I."/>
            <person name="Castelle C.J."/>
            <person name="Probst A.J."/>
            <person name="Thomas B.C."/>
            <person name="Singh A."/>
            <person name="Wilkins M.J."/>
            <person name="Karaoz U."/>
            <person name="Brodie E.L."/>
            <person name="Williams K.H."/>
            <person name="Hubbard S.S."/>
            <person name="Banfield J.F."/>
        </authorList>
    </citation>
    <scope>NUCLEOTIDE SEQUENCE [LARGE SCALE GENOMIC DNA]</scope>
</reference>
<proteinExistence type="predicted"/>
<accession>A0A1F7RPA7</accession>